<protein>
    <submittedName>
        <fullName evidence="1">tRNA U34 carboxymethyltransferase</fullName>
        <ecNumber evidence="1">2.5.1.-</ecNumber>
    </submittedName>
</protein>
<dbReference type="InParanoid" id="A0A6M4HCQ8"/>
<dbReference type="GO" id="GO:0032259">
    <property type="term" value="P:methylation"/>
    <property type="evidence" value="ECO:0007669"/>
    <property type="project" value="UniProtKB-KW"/>
</dbReference>
<gene>
    <name evidence="1" type="primary">cmoB_2</name>
    <name evidence="1" type="ORF">DSM104440_03353</name>
</gene>
<organism evidence="1 2">
    <name type="scientific">Usitatibacter palustris</name>
    <dbReference type="NCBI Taxonomy" id="2732487"/>
    <lineage>
        <taxon>Bacteria</taxon>
        <taxon>Pseudomonadati</taxon>
        <taxon>Pseudomonadota</taxon>
        <taxon>Betaproteobacteria</taxon>
        <taxon>Nitrosomonadales</taxon>
        <taxon>Usitatibacteraceae</taxon>
        <taxon>Usitatibacter</taxon>
    </lineage>
</organism>
<keyword evidence="1" id="KW-0489">Methyltransferase</keyword>
<dbReference type="KEGG" id="upl:DSM104440_03353"/>
<keyword evidence="2" id="KW-1185">Reference proteome</keyword>
<proteinExistence type="predicted"/>
<dbReference type="Proteomes" id="UP000503096">
    <property type="component" value="Chromosome"/>
</dbReference>
<evidence type="ECO:0000313" key="1">
    <source>
        <dbReference type="EMBL" id="QJR16518.1"/>
    </source>
</evidence>
<dbReference type="EC" id="2.5.1.-" evidence="1"/>
<dbReference type="Gene3D" id="3.40.50.150">
    <property type="entry name" value="Vaccinia Virus protein VP39"/>
    <property type="match status" value="1"/>
</dbReference>
<dbReference type="InterPro" id="IPR027555">
    <property type="entry name" value="Mo5U34_MeTrfas-like"/>
</dbReference>
<dbReference type="EMBL" id="CP053073">
    <property type="protein sequence ID" value="QJR16518.1"/>
    <property type="molecule type" value="Genomic_DNA"/>
</dbReference>
<reference evidence="1 2" key="1">
    <citation type="submission" date="2020-04" db="EMBL/GenBank/DDBJ databases">
        <title>Usitatibacter rugosus gen. nov., sp. nov. and Usitatibacter palustris sp. nov., novel members of Usitatibacteraceae fam. nov. within the order Nitrosomonadales isolated from soil.</title>
        <authorList>
            <person name="Huber K.J."/>
            <person name="Neumann-Schaal M."/>
            <person name="Geppert A."/>
            <person name="Luckner M."/>
            <person name="Wanner G."/>
            <person name="Overmann J."/>
        </authorList>
    </citation>
    <scope>NUCLEOTIDE SEQUENCE [LARGE SCALE GENOMIC DNA]</scope>
    <source>
        <strain evidence="1 2">Swamp67</strain>
    </source>
</reference>
<dbReference type="SUPFAM" id="SSF53335">
    <property type="entry name" value="S-adenosyl-L-methionine-dependent methyltransferases"/>
    <property type="match status" value="1"/>
</dbReference>
<accession>A0A6M4HCQ8</accession>
<evidence type="ECO:0000313" key="2">
    <source>
        <dbReference type="Proteomes" id="UP000503096"/>
    </source>
</evidence>
<dbReference type="GO" id="GO:0008168">
    <property type="term" value="F:methyltransferase activity"/>
    <property type="evidence" value="ECO:0007669"/>
    <property type="project" value="UniProtKB-KW"/>
</dbReference>
<dbReference type="AlphaFoldDB" id="A0A6M4HCQ8"/>
<dbReference type="CDD" id="cd02440">
    <property type="entry name" value="AdoMet_MTases"/>
    <property type="match status" value="1"/>
</dbReference>
<dbReference type="Pfam" id="PF08003">
    <property type="entry name" value="Methyltransf_9"/>
    <property type="match status" value="1"/>
</dbReference>
<dbReference type="InterPro" id="IPR029063">
    <property type="entry name" value="SAM-dependent_MTases_sf"/>
</dbReference>
<sequence>MLKKLAARLRGSPAPAADGSPPRAAILDQYVRTAPAPQQALDIFKGDWWSSLPGDFAGLAAGQLPLFNDDRIHWAVKALGGVEGKSILELGPLEAGHTYMLEQAGAQSIFAIEASTKAFLKCLVVKEILGLQRSRFVLGDFEEYLRAGGQRFDAAIASGVLYHMRQPVELIANLAKATDRVFIWTQYYVKERVDAIAHMKGRFREGHTAESMGFRHTRYPYYYGDFLDTSRFAGGSEEYSHWLSREDLLGALRHVGLTDIEIGKEELDHANGPCLSLVARRPQS</sequence>
<keyword evidence="1" id="KW-0808">Transferase</keyword>
<dbReference type="RefSeq" id="WP_171164694.1">
    <property type="nucleotide sequence ID" value="NZ_CP053073.1"/>
</dbReference>
<name>A0A6M4HCQ8_9PROT</name>